<gene>
    <name evidence="1" type="ORF">H103_08312</name>
</gene>
<evidence type="ECO:0000313" key="1">
    <source>
        <dbReference type="EMBL" id="EZF47964.1"/>
    </source>
</evidence>
<protein>
    <submittedName>
        <fullName evidence="1">Uncharacterized protein</fullName>
    </submittedName>
</protein>
<dbReference type="Proteomes" id="UP000023758">
    <property type="component" value="Unassembled WGS sequence"/>
</dbReference>
<dbReference type="AlphaFoldDB" id="A0A022VPU3"/>
<dbReference type="EMBL" id="KK207937">
    <property type="protein sequence ID" value="EZF47964.1"/>
    <property type="molecule type" value="Genomic_DNA"/>
</dbReference>
<name>A0A022VPU3_TRIRU</name>
<reference evidence="1" key="1">
    <citation type="submission" date="2014-02" db="EMBL/GenBank/DDBJ databases">
        <title>The Genome Sequence of Trichophyton rubrum (morphotype fischeri) CBS 288.86.</title>
        <authorList>
            <consortium name="The Broad Institute Genomics Platform"/>
            <person name="Cuomo C.A."/>
            <person name="White T.C."/>
            <person name="Graser Y."/>
            <person name="Martinez-Rossi N."/>
            <person name="Heitman J."/>
            <person name="Young S.K."/>
            <person name="Zeng Q."/>
            <person name="Gargeya S."/>
            <person name="Abouelleil A."/>
            <person name="Alvarado L."/>
            <person name="Chapman S.B."/>
            <person name="Gainer-Dewar J."/>
            <person name="Goldberg J."/>
            <person name="Griggs A."/>
            <person name="Gujja S."/>
            <person name="Hansen M."/>
            <person name="Howarth C."/>
            <person name="Imamovic A."/>
            <person name="Larimer J."/>
            <person name="Martinez D."/>
            <person name="Murphy C."/>
            <person name="Pearson M.D."/>
            <person name="Persinoti G."/>
            <person name="Poon T."/>
            <person name="Priest M."/>
            <person name="Roberts A.D."/>
            <person name="Saif S."/>
            <person name="Shea T.D."/>
            <person name="Sykes S.N."/>
            <person name="Wortman J."/>
            <person name="Nusbaum C."/>
            <person name="Birren B."/>
        </authorList>
    </citation>
    <scope>NUCLEOTIDE SEQUENCE [LARGE SCALE GENOMIC DNA]</scope>
    <source>
        <strain evidence="1">CBS 288.86</strain>
    </source>
</reference>
<proteinExistence type="predicted"/>
<organism evidence="1">
    <name type="scientific">Trichophyton rubrum CBS 288.86</name>
    <dbReference type="NCBI Taxonomy" id="1215330"/>
    <lineage>
        <taxon>Eukaryota</taxon>
        <taxon>Fungi</taxon>
        <taxon>Dikarya</taxon>
        <taxon>Ascomycota</taxon>
        <taxon>Pezizomycotina</taxon>
        <taxon>Eurotiomycetes</taxon>
        <taxon>Eurotiomycetidae</taxon>
        <taxon>Onygenales</taxon>
        <taxon>Arthrodermataceae</taxon>
        <taxon>Trichophyton</taxon>
    </lineage>
</organism>
<accession>A0A022VPU3</accession>
<sequence>MASLEEKKLVGMIQPVLLRCAHIPCPRKNKISTAYDLCKRPIPCSGSHTSSDTSNESRKLLCEDHGDILCMAIQGWY</sequence>
<dbReference type="HOGENOM" id="CLU_2639876_0_0_1"/>